<evidence type="ECO:0000313" key="2">
    <source>
        <dbReference type="Proteomes" id="UP000467385"/>
    </source>
</evidence>
<protein>
    <submittedName>
        <fullName evidence="1">Uncharacterized protein</fullName>
    </submittedName>
</protein>
<sequence>MAKGCGPLSRMRVAVPQLLSSATVGIRTAECAYHADLPALVVNFVEDAIGAASCAIANIQGTPELLAT</sequence>
<dbReference type="AlphaFoldDB" id="A0A1X1TQG7"/>
<reference evidence="1 2" key="1">
    <citation type="journal article" date="2019" name="Emerg. Microbes Infect.">
        <title>Comprehensive subspecies identification of 175 nontuberculous mycobacteria species based on 7547 genomic profiles.</title>
        <authorList>
            <person name="Matsumoto Y."/>
            <person name="Kinjo T."/>
            <person name="Motooka D."/>
            <person name="Nabeya D."/>
            <person name="Jung N."/>
            <person name="Uechi K."/>
            <person name="Horii T."/>
            <person name="Iida T."/>
            <person name="Fujita J."/>
            <person name="Nakamura S."/>
        </authorList>
    </citation>
    <scope>NUCLEOTIDE SEQUENCE [LARGE SCALE GENOMIC DNA]</scope>
    <source>
        <strain evidence="1 2">JCM 14738</strain>
    </source>
</reference>
<proteinExistence type="predicted"/>
<gene>
    <name evidence="1" type="ORF">MCNS_34470</name>
</gene>
<keyword evidence="2" id="KW-1185">Reference proteome</keyword>
<dbReference type="Proteomes" id="UP000467385">
    <property type="component" value="Chromosome"/>
</dbReference>
<accession>A0A1X1TQG7</accession>
<dbReference type="EMBL" id="AP022613">
    <property type="protein sequence ID" value="BBZ40384.1"/>
    <property type="molecule type" value="Genomic_DNA"/>
</dbReference>
<evidence type="ECO:0000313" key="1">
    <source>
        <dbReference type="EMBL" id="BBZ40384.1"/>
    </source>
</evidence>
<name>A0A1X1TQG7_9MYCO</name>
<organism evidence="1 2">
    <name type="scientific">Mycobacterium conspicuum</name>
    <dbReference type="NCBI Taxonomy" id="44010"/>
    <lineage>
        <taxon>Bacteria</taxon>
        <taxon>Bacillati</taxon>
        <taxon>Actinomycetota</taxon>
        <taxon>Actinomycetes</taxon>
        <taxon>Mycobacteriales</taxon>
        <taxon>Mycobacteriaceae</taxon>
        <taxon>Mycobacterium</taxon>
    </lineage>
</organism>